<evidence type="ECO:0000313" key="3">
    <source>
        <dbReference type="Proteomes" id="UP000621447"/>
    </source>
</evidence>
<gene>
    <name evidence="2" type="ORF">HRV97_14175</name>
</gene>
<sequence>MSRIDTATIPGWGVDADPENDPAYPMRHTEEMETRGLDWQRPAIQHSGVEVLQSIEHNRRPSVTGTSAPPQGLSGMVRRAAFKRSESDWFHWLMLMSADRLSVAEGIIDDARRGRVPNIPAEMGVRAEWRHNKKGFAIKTIAILGLSATLVTALRRPNKAVNRDTATADAIAPVASTHVS</sequence>
<protein>
    <submittedName>
        <fullName evidence="2">Uncharacterized protein</fullName>
    </submittedName>
</protein>
<keyword evidence="3" id="KW-1185">Reference proteome</keyword>
<reference evidence="2 3" key="1">
    <citation type="submission" date="2020-06" db="EMBL/GenBank/DDBJ databases">
        <title>Sphingomonas hominis sp. nov., a member of the Sphingomonas, isolated from the hair of a 22-year-old girl.</title>
        <authorList>
            <person name="Zhang D.-F."/>
            <person name="Cui X.-W."/>
        </authorList>
    </citation>
    <scope>NUCLEOTIDE SEQUENCE [LARGE SCALE GENOMIC DNA]</scope>
    <source>
        <strain evidence="2 3">HHU CXW</strain>
    </source>
</reference>
<accession>A0ABX2JKH3</accession>
<comment type="caution">
    <text evidence="2">The sequence shown here is derived from an EMBL/GenBank/DDBJ whole genome shotgun (WGS) entry which is preliminary data.</text>
</comment>
<dbReference type="RefSeq" id="WP_174194926.1">
    <property type="nucleotide sequence ID" value="NZ_JABULH010000006.1"/>
</dbReference>
<dbReference type="Proteomes" id="UP000621447">
    <property type="component" value="Unassembled WGS sequence"/>
</dbReference>
<name>A0ABX2JKH3_9SPHN</name>
<dbReference type="EMBL" id="JABULH010000006">
    <property type="protein sequence ID" value="NTS66304.1"/>
    <property type="molecule type" value="Genomic_DNA"/>
</dbReference>
<feature type="region of interest" description="Disordered" evidence="1">
    <location>
        <begin position="1"/>
        <end position="21"/>
    </location>
</feature>
<evidence type="ECO:0000313" key="2">
    <source>
        <dbReference type="EMBL" id="NTS66304.1"/>
    </source>
</evidence>
<organism evidence="2 3">
    <name type="scientific">Sphingomonas hominis</name>
    <dbReference type="NCBI Taxonomy" id="2741495"/>
    <lineage>
        <taxon>Bacteria</taxon>
        <taxon>Pseudomonadati</taxon>
        <taxon>Pseudomonadota</taxon>
        <taxon>Alphaproteobacteria</taxon>
        <taxon>Sphingomonadales</taxon>
        <taxon>Sphingomonadaceae</taxon>
        <taxon>Sphingomonas</taxon>
    </lineage>
</organism>
<evidence type="ECO:0000256" key="1">
    <source>
        <dbReference type="SAM" id="MobiDB-lite"/>
    </source>
</evidence>
<proteinExistence type="predicted"/>